<dbReference type="HOGENOM" id="CLU_1760175_0_0_1"/>
<keyword evidence="10" id="KW-1185">Reference proteome</keyword>
<reference evidence="8" key="2">
    <citation type="submission" date="2010-11" db="EMBL/GenBank/DDBJ databases">
        <authorList>
            <consortium name="The Broad Institute Genome Sequencing Platform"/>
            <person name="Earl A."/>
            <person name="Ward D."/>
            <person name="Feldgarden M."/>
            <person name="Gevers D."/>
            <person name="Butler R."/>
            <person name="Young S.K."/>
            <person name="Zeng Q."/>
            <person name="Gargeya S."/>
            <person name="Fitzgerald M."/>
            <person name="Haas B."/>
            <person name="Abouelleil A."/>
            <person name="Alvarado L."/>
            <person name="Arachchi H.M."/>
            <person name="Berlin A."/>
            <person name="Brown A."/>
            <person name="Chapman S.B."/>
            <person name="Chen Z."/>
            <person name="Dunbar C."/>
            <person name="Freedman E."/>
            <person name="Gearin G."/>
            <person name="Gellesch M."/>
            <person name="Goldberg J."/>
            <person name="Griggs A."/>
            <person name="Gujja S."/>
            <person name="Heilman E."/>
            <person name="Heiman D."/>
            <person name="Howarth C."/>
            <person name="Larson L."/>
            <person name="Lui A."/>
            <person name="MacDonald P.J.P."/>
            <person name="Mehta T."/>
            <person name="Montmayeur A."/>
            <person name="Murphy C."/>
            <person name="Neiman D."/>
            <person name="Pearson M."/>
            <person name="Priest M."/>
            <person name="Roberts A."/>
            <person name="Saif S."/>
            <person name="Shea T."/>
            <person name="Shenoy N."/>
            <person name="Sisk P."/>
            <person name="Stolte C."/>
            <person name="Sykes S."/>
            <person name="White J."/>
            <person name="Yandava C."/>
            <person name="Wortman J."/>
            <person name="Nusbaum C."/>
            <person name="Birren B."/>
        </authorList>
    </citation>
    <scope>NUCLEOTIDE SEQUENCE</scope>
    <source>
        <strain evidence="8">P1A1 Lamole</strain>
    </source>
</reference>
<feature type="compositionally biased region" description="Acidic residues" evidence="5">
    <location>
        <begin position="133"/>
        <end position="148"/>
    </location>
</feature>
<dbReference type="PROSITE" id="PS50056">
    <property type="entry name" value="TYR_PHOSPHATASE_2"/>
    <property type="match status" value="1"/>
</dbReference>
<dbReference type="Pfam" id="PF00782">
    <property type="entry name" value="DSPc"/>
    <property type="match status" value="1"/>
</dbReference>
<evidence type="ECO:0000313" key="9">
    <source>
        <dbReference type="EnsemblFungi" id="MVLG_05433T0"/>
    </source>
</evidence>
<evidence type="ECO:0000256" key="3">
    <source>
        <dbReference type="ARBA" id="ARBA00022801"/>
    </source>
</evidence>
<dbReference type="EnsemblFungi" id="MVLG_05433T0">
    <property type="protein sequence ID" value="MVLG_05433T0"/>
    <property type="gene ID" value="MVLG_05433"/>
</dbReference>
<dbReference type="InParanoid" id="U5HE87"/>
<dbReference type="PROSITE" id="PS50054">
    <property type="entry name" value="TYR_PHOSPHATASE_DUAL"/>
    <property type="match status" value="1"/>
</dbReference>
<dbReference type="Gene3D" id="3.90.190.10">
    <property type="entry name" value="Protein tyrosine phosphatase superfamily"/>
    <property type="match status" value="1"/>
</dbReference>
<dbReference type="GO" id="GO:0005737">
    <property type="term" value="C:cytoplasm"/>
    <property type="evidence" value="ECO:0007669"/>
    <property type="project" value="TreeGrafter"/>
</dbReference>
<evidence type="ECO:0000256" key="2">
    <source>
        <dbReference type="ARBA" id="ARBA00013064"/>
    </source>
</evidence>
<dbReference type="EC" id="3.1.3.48" evidence="2"/>
<sequence length="148" mass="16887">MRDHAHVNFTSEYEDCFPSHFVYLRLRARVKSSERLGPCFDQVADFVIKVQHAGGRVLVHCQEGISRSAALVLAVMIMNEMQTLNQAFDVLRSARLVIEPSSNFLRELRALERRLFGVLSTRRLTPAEKASTDDLEASDDIDEELTRH</sequence>
<keyword evidence="4" id="KW-0904">Protein phosphatase</keyword>
<dbReference type="PANTHER" id="PTHR10159:SF519">
    <property type="entry name" value="DUAL SPECIFICITY PROTEIN PHOSPHATASE MPK3"/>
    <property type="match status" value="1"/>
</dbReference>
<dbReference type="EMBL" id="GL541715">
    <property type="protein sequence ID" value="KDE04142.1"/>
    <property type="molecule type" value="Genomic_DNA"/>
</dbReference>
<proteinExistence type="inferred from homology"/>
<feature type="domain" description="Tyrosine-protein phosphatase" evidence="6">
    <location>
        <begin position="1"/>
        <end position="117"/>
    </location>
</feature>
<accession>U5HE87</accession>
<feature type="region of interest" description="Disordered" evidence="5">
    <location>
        <begin position="129"/>
        <end position="148"/>
    </location>
</feature>
<dbReference type="STRING" id="683840.U5HE87"/>
<name>U5HE87_USTV1</name>
<comment type="similarity">
    <text evidence="1">Belongs to the protein-tyrosine phosphatase family. Non-receptor class dual specificity subfamily.</text>
</comment>
<evidence type="ECO:0000259" key="6">
    <source>
        <dbReference type="PROSITE" id="PS50054"/>
    </source>
</evidence>
<dbReference type="InterPro" id="IPR029021">
    <property type="entry name" value="Prot-tyrosine_phosphatase-like"/>
</dbReference>
<evidence type="ECO:0000256" key="5">
    <source>
        <dbReference type="SAM" id="MobiDB-lite"/>
    </source>
</evidence>
<dbReference type="PROSITE" id="PS00383">
    <property type="entry name" value="TYR_PHOSPHATASE_1"/>
    <property type="match status" value="1"/>
</dbReference>
<reference evidence="9" key="4">
    <citation type="submission" date="2015-06" db="UniProtKB">
        <authorList>
            <consortium name="EnsemblFungi"/>
        </authorList>
    </citation>
    <scope>IDENTIFICATION</scope>
</reference>
<evidence type="ECO:0000256" key="4">
    <source>
        <dbReference type="ARBA" id="ARBA00022912"/>
    </source>
</evidence>
<dbReference type="AlphaFoldDB" id="U5HE87"/>
<dbReference type="Proteomes" id="UP000017200">
    <property type="component" value="Unassembled WGS sequence"/>
</dbReference>
<dbReference type="InterPro" id="IPR020422">
    <property type="entry name" value="TYR_PHOSPHATASE_DUAL_dom"/>
</dbReference>
<dbReference type="SUPFAM" id="SSF52799">
    <property type="entry name" value="(Phosphotyrosine protein) phosphatases II"/>
    <property type="match status" value="1"/>
</dbReference>
<protein>
    <recommendedName>
        <fullName evidence="2">protein-tyrosine-phosphatase</fullName>
        <ecNumber evidence="2">3.1.3.48</ecNumber>
    </recommendedName>
</protein>
<evidence type="ECO:0000259" key="7">
    <source>
        <dbReference type="PROSITE" id="PS50056"/>
    </source>
</evidence>
<dbReference type="EMBL" id="AEIJ01000571">
    <property type="status" value="NOT_ANNOTATED_CDS"/>
    <property type="molecule type" value="Genomic_DNA"/>
</dbReference>
<dbReference type="GO" id="GO:0043409">
    <property type="term" value="P:negative regulation of MAPK cascade"/>
    <property type="evidence" value="ECO:0007669"/>
    <property type="project" value="TreeGrafter"/>
</dbReference>
<dbReference type="InterPro" id="IPR000340">
    <property type="entry name" value="Dual-sp_phosphatase_cat-dom"/>
</dbReference>
<dbReference type="InterPro" id="IPR000387">
    <property type="entry name" value="Tyr_Pase_dom"/>
</dbReference>
<evidence type="ECO:0000313" key="10">
    <source>
        <dbReference type="Proteomes" id="UP000017200"/>
    </source>
</evidence>
<feature type="domain" description="Tyrosine specific protein phosphatases" evidence="7">
    <location>
        <begin position="41"/>
        <end position="95"/>
    </location>
</feature>
<evidence type="ECO:0000313" key="8">
    <source>
        <dbReference type="EMBL" id="KDE04142.1"/>
    </source>
</evidence>
<dbReference type="PANTHER" id="PTHR10159">
    <property type="entry name" value="DUAL SPECIFICITY PROTEIN PHOSPHATASE"/>
    <property type="match status" value="1"/>
</dbReference>
<reference evidence="8 10" key="3">
    <citation type="journal article" date="2015" name="BMC Genomics">
        <title>Sex and parasites: genomic and transcriptomic analysis of Microbotryum lychnidis-dioicae, the biotrophic and plant-castrating anther smut fungus.</title>
        <authorList>
            <person name="Perlin M.H."/>
            <person name="Amselem J."/>
            <person name="Fontanillas E."/>
            <person name="Toh S.S."/>
            <person name="Chen Z."/>
            <person name="Goldberg J."/>
            <person name="Duplessis S."/>
            <person name="Henrissat B."/>
            <person name="Young S."/>
            <person name="Zeng Q."/>
            <person name="Aguileta G."/>
            <person name="Petit E."/>
            <person name="Badouin H."/>
            <person name="Andrews J."/>
            <person name="Razeeq D."/>
            <person name="Gabaldon T."/>
            <person name="Quesneville H."/>
            <person name="Giraud T."/>
            <person name="Hood M.E."/>
            <person name="Schultz D.J."/>
            <person name="Cuomo C.A."/>
        </authorList>
    </citation>
    <scope>NUCLEOTIDE SEQUENCE [LARGE SCALE GENOMIC DNA]</scope>
    <source>
        <strain evidence="8">P1A1 Lamole</strain>
        <strain evidence="10">p1A1 Lamole</strain>
    </source>
</reference>
<dbReference type="CDD" id="cd14498">
    <property type="entry name" value="DSP"/>
    <property type="match status" value="1"/>
</dbReference>
<dbReference type="SMART" id="SM00195">
    <property type="entry name" value="DSPc"/>
    <property type="match status" value="1"/>
</dbReference>
<reference evidence="10" key="1">
    <citation type="submission" date="2010-11" db="EMBL/GenBank/DDBJ databases">
        <title>The genome sequence of Microbotryum violaceum strain p1A1 Lamole.</title>
        <authorList>
            <person name="Cuomo C."/>
            <person name="Perlin M."/>
            <person name="Young S.K."/>
            <person name="Zeng Q."/>
            <person name="Gargeya S."/>
            <person name="Alvarado L."/>
            <person name="Berlin A."/>
            <person name="Chapman S.B."/>
            <person name="Chen Z."/>
            <person name="Freedman E."/>
            <person name="Gellesch M."/>
            <person name="Goldberg J."/>
            <person name="Griggs A."/>
            <person name="Gujja S."/>
            <person name="Heilman E."/>
            <person name="Heiman D."/>
            <person name="Howarth C."/>
            <person name="Mehta T."/>
            <person name="Neiman D."/>
            <person name="Pearson M."/>
            <person name="Roberts A."/>
            <person name="Saif S."/>
            <person name="Shea T."/>
            <person name="Shenoy N."/>
            <person name="Sisk P."/>
            <person name="Stolte C."/>
            <person name="Sykes S."/>
            <person name="White J."/>
            <person name="Yandava C."/>
            <person name="Haas B."/>
            <person name="Nusbaum C."/>
            <person name="Birren B."/>
        </authorList>
    </citation>
    <scope>NUCLEOTIDE SEQUENCE [LARGE SCALE GENOMIC DNA]</scope>
    <source>
        <strain evidence="10">p1A1 Lamole</strain>
    </source>
</reference>
<evidence type="ECO:0000256" key="1">
    <source>
        <dbReference type="ARBA" id="ARBA00008601"/>
    </source>
</evidence>
<gene>
    <name evidence="8" type="ORF">MVLG_05433</name>
</gene>
<dbReference type="OrthoDB" id="273181at2759"/>
<dbReference type="InterPro" id="IPR016130">
    <property type="entry name" value="Tyr_Pase_AS"/>
</dbReference>
<keyword evidence="3" id="KW-0378">Hydrolase</keyword>
<dbReference type="GO" id="GO:0004725">
    <property type="term" value="F:protein tyrosine phosphatase activity"/>
    <property type="evidence" value="ECO:0007669"/>
    <property type="project" value="UniProtKB-EC"/>
</dbReference>
<organism evidence="8">
    <name type="scientific">Microbotryum lychnidis-dioicae (strain p1A1 Lamole / MvSl-1064)</name>
    <name type="common">Anther smut fungus</name>
    <dbReference type="NCBI Taxonomy" id="683840"/>
    <lineage>
        <taxon>Eukaryota</taxon>
        <taxon>Fungi</taxon>
        <taxon>Dikarya</taxon>
        <taxon>Basidiomycota</taxon>
        <taxon>Pucciniomycotina</taxon>
        <taxon>Microbotryomycetes</taxon>
        <taxon>Microbotryales</taxon>
        <taxon>Microbotryaceae</taxon>
        <taxon>Microbotryum</taxon>
    </lineage>
</organism>